<dbReference type="InterPro" id="IPR000073">
    <property type="entry name" value="AB_hydrolase_1"/>
</dbReference>
<dbReference type="InterPro" id="IPR050471">
    <property type="entry name" value="AB_hydrolase"/>
</dbReference>
<evidence type="ECO:0000313" key="3">
    <source>
        <dbReference type="EMBL" id="MFC0624571.1"/>
    </source>
</evidence>
<name>A0ABV6QIV5_9ACTN</name>
<dbReference type="Gene3D" id="3.40.50.1820">
    <property type="entry name" value="alpha/beta hydrolase"/>
    <property type="match status" value="1"/>
</dbReference>
<feature type="transmembrane region" description="Helical" evidence="1">
    <location>
        <begin position="27"/>
        <end position="48"/>
    </location>
</feature>
<comment type="caution">
    <text evidence="3">The sequence shown here is derived from an EMBL/GenBank/DDBJ whole genome shotgun (WGS) entry which is preliminary data.</text>
</comment>
<dbReference type="EMBL" id="JBHLTC010000012">
    <property type="protein sequence ID" value="MFC0624571.1"/>
    <property type="molecule type" value="Genomic_DNA"/>
</dbReference>
<evidence type="ECO:0000313" key="4">
    <source>
        <dbReference type="Proteomes" id="UP001589890"/>
    </source>
</evidence>
<dbReference type="SUPFAM" id="SSF53474">
    <property type="entry name" value="alpha/beta-Hydrolases"/>
    <property type="match status" value="1"/>
</dbReference>
<evidence type="ECO:0000259" key="2">
    <source>
        <dbReference type="Pfam" id="PF00561"/>
    </source>
</evidence>
<dbReference type="RefSeq" id="WP_380046087.1">
    <property type="nucleotide sequence ID" value="NZ_JBHLTC010000012.1"/>
</dbReference>
<evidence type="ECO:0000256" key="1">
    <source>
        <dbReference type="SAM" id="Phobius"/>
    </source>
</evidence>
<keyword evidence="1" id="KW-0812">Transmembrane</keyword>
<dbReference type="GO" id="GO:0016787">
    <property type="term" value="F:hydrolase activity"/>
    <property type="evidence" value="ECO:0007669"/>
    <property type="project" value="UniProtKB-KW"/>
</dbReference>
<dbReference type="Proteomes" id="UP001589890">
    <property type="component" value="Unassembled WGS sequence"/>
</dbReference>
<dbReference type="InterPro" id="IPR029058">
    <property type="entry name" value="AB_hydrolase_fold"/>
</dbReference>
<keyword evidence="3" id="KW-0378">Hydrolase</keyword>
<dbReference type="Pfam" id="PF00561">
    <property type="entry name" value="Abhydrolase_1"/>
    <property type="match status" value="1"/>
</dbReference>
<reference evidence="3 4" key="1">
    <citation type="submission" date="2024-09" db="EMBL/GenBank/DDBJ databases">
        <authorList>
            <person name="Sun Q."/>
            <person name="Mori K."/>
        </authorList>
    </citation>
    <scope>NUCLEOTIDE SEQUENCE [LARGE SCALE GENOMIC DNA]</scope>
    <source>
        <strain evidence="3 4">CGMCC 1.15906</strain>
    </source>
</reference>
<dbReference type="PANTHER" id="PTHR43433">
    <property type="entry name" value="HYDROLASE, ALPHA/BETA FOLD FAMILY PROTEIN"/>
    <property type="match status" value="1"/>
</dbReference>
<accession>A0ABV6QIV5</accession>
<keyword evidence="1" id="KW-0472">Membrane</keyword>
<protein>
    <submittedName>
        <fullName evidence="3">Alpha/beta fold hydrolase</fullName>
    </submittedName>
</protein>
<sequence>MSPVYTGCAETEGAKLYYETHGDGPDLLLIAGAGGTAASFAAIVPALAEEFRVITYDRRGLNRSTGQGSRDGGLEQQAADVSAVLEAAGADRPVVFGTCGGASIAFEFCARYPDRVEALLAHEPITVRVLDDAAEQLAFFQDMCELNRADGPVAAMRAWMEYMGRDFALKIRPTFLERTQADGDFVFRHDLMAMVSYLPDFDALRTRVRIRLALGDGSRAGGYNYARTVPPLAQLLDCEVASIPGHHTSYIYRPEIFGPALAAQARAMTTRLSPER</sequence>
<keyword evidence="4" id="KW-1185">Reference proteome</keyword>
<keyword evidence="1" id="KW-1133">Transmembrane helix</keyword>
<feature type="domain" description="AB hydrolase-1" evidence="2">
    <location>
        <begin position="27"/>
        <end position="126"/>
    </location>
</feature>
<proteinExistence type="predicted"/>
<organism evidence="3 4">
    <name type="scientific">Kribbella deserti</name>
    <dbReference type="NCBI Taxonomy" id="1926257"/>
    <lineage>
        <taxon>Bacteria</taxon>
        <taxon>Bacillati</taxon>
        <taxon>Actinomycetota</taxon>
        <taxon>Actinomycetes</taxon>
        <taxon>Propionibacteriales</taxon>
        <taxon>Kribbellaceae</taxon>
        <taxon>Kribbella</taxon>
    </lineage>
</organism>
<dbReference type="PANTHER" id="PTHR43433:SF5">
    <property type="entry name" value="AB HYDROLASE-1 DOMAIN-CONTAINING PROTEIN"/>
    <property type="match status" value="1"/>
</dbReference>
<gene>
    <name evidence="3" type="ORF">ACFFGN_10905</name>
</gene>